<sequence length="566" mass="66013">MDLSSLSPQNLPKWTWNDFEEYYRDLGGSRGQDVEEFLAQWTTLSEAVDESLSRLYVATTVNTSDEEARARYHAFLEEVFPRAEEQEQALKKKLLEFGAVPAGFQLPFERIKQEIELFRQENLPLFVEERKLESEYDRIIGSQTVMWEGEERTVSQLRPLFQNRDRTTREQAWHTALNRQLEDREAINELWVKFLQLRLKIAKNADAQDYRSFRWKQLMRFDYTPEDCKRFHDVIEKVVVPCAARLCKRRKEILGLTTLRPWDMDVDPIGRPPLKPFSDAAELTWRCARIFESIDHQLGAYFQVMIQQGLLDLENRKNKAPGGYCTDFAASKKPFIFMNAVGVHDDVQTLLHEAGHAFHTFEREVLPYYHQRHTPMEFAEVASMSMELLAGNFLESDKGGFYSHEDAARAFNEHLEKGILFWPYMAVVDAFQHWVYEHPEDALRPQNCDRQWALLQRRFMNWTDWSGLDEELATGWQRKLHIHTVPFYYVEYGLAQLGAVQVWEQFEKDPATAVQRYRHALSLGGVASLPVLYETAGARFTFAEPALAAAVARMESRMQGDWQNAG</sequence>
<reference evidence="8" key="1">
    <citation type="journal article" date="2020" name="mSystems">
        <title>Genome- and Community-Level Interaction Insights into Carbon Utilization and Element Cycling Functions of Hydrothermarchaeota in Hydrothermal Sediment.</title>
        <authorList>
            <person name="Zhou Z."/>
            <person name="Liu Y."/>
            <person name="Xu W."/>
            <person name="Pan J."/>
            <person name="Luo Z.H."/>
            <person name="Li M."/>
        </authorList>
    </citation>
    <scope>NUCLEOTIDE SEQUENCE [LARGE SCALE GENOMIC DNA]</scope>
    <source>
        <strain evidence="8">SpSt-769</strain>
    </source>
</reference>
<keyword evidence="3 6" id="KW-0378">Hydrolase</keyword>
<evidence type="ECO:0000313" key="8">
    <source>
        <dbReference type="EMBL" id="HGH62257.1"/>
    </source>
</evidence>
<evidence type="ECO:0000256" key="3">
    <source>
        <dbReference type="ARBA" id="ARBA00022801"/>
    </source>
</evidence>
<dbReference type="InterPro" id="IPR001567">
    <property type="entry name" value="Pept_M3A_M3B_dom"/>
</dbReference>
<dbReference type="GO" id="GO:0006518">
    <property type="term" value="P:peptide metabolic process"/>
    <property type="evidence" value="ECO:0007669"/>
    <property type="project" value="TreeGrafter"/>
</dbReference>
<dbReference type="GO" id="GO:0046872">
    <property type="term" value="F:metal ion binding"/>
    <property type="evidence" value="ECO:0007669"/>
    <property type="project" value="UniProtKB-UniRule"/>
</dbReference>
<keyword evidence="1 6" id="KW-0645">Protease</keyword>
<dbReference type="InterPro" id="IPR011976">
    <property type="entry name" value="Pept_M3B_oligopep-rel"/>
</dbReference>
<organism evidence="8">
    <name type="scientific">Desulfomonile tiedjei</name>
    <dbReference type="NCBI Taxonomy" id="2358"/>
    <lineage>
        <taxon>Bacteria</taxon>
        <taxon>Pseudomonadati</taxon>
        <taxon>Thermodesulfobacteriota</taxon>
        <taxon>Desulfomonilia</taxon>
        <taxon>Desulfomonilales</taxon>
        <taxon>Desulfomonilaceae</taxon>
        <taxon>Desulfomonile</taxon>
    </lineage>
</organism>
<dbReference type="PANTHER" id="PTHR11804:SF48">
    <property type="entry name" value="PUTATIVE-RELATED"/>
    <property type="match status" value="1"/>
</dbReference>
<keyword evidence="5 6" id="KW-0482">Metalloprotease</keyword>
<name>A0A7C4EYY2_9BACT</name>
<dbReference type="PANTHER" id="PTHR11804">
    <property type="entry name" value="PROTEASE M3 THIMET OLIGOPEPTIDASE-RELATED"/>
    <property type="match status" value="1"/>
</dbReference>
<evidence type="ECO:0000256" key="5">
    <source>
        <dbReference type="ARBA" id="ARBA00023049"/>
    </source>
</evidence>
<feature type="domain" description="Peptidase M3A/M3B catalytic" evidence="7">
    <location>
        <begin position="162"/>
        <end position="549"/>
    </location>
</feature>
<evidence type="ECO:0000256" key="2">
    <source>
        <dbReference type="ARBA" id="ARBA00022723"/>
    </source>
</evidence>
<keyword evidence="4 6" id="KW-0862">Zinc</keyword>
<comment type="similarity">
    <text evidence="6">Belongs to the peptidase M3 family.</text>
</comment>
<dbReference type="AlphaFoldDB" id="A0A7C4EYY2"/>
<evidence type="ECO:0000256" key="4">
    <source>
        <dbReference type="ARBA" id="ARBA00022833"/>
    </source>
</evidence>
<comment type="caution">
    <text evidence="8">The sequence shown here is derived from an EMBL/GenBank/DDBJ whole genome shotgun (WGS) entry which is preliminary data.</text>
</comment>
<evidence type="ECO:0000256" key="6">
    <source>
        <dbReference type="RuleBase" id="RU003435"/>
    </source>
</evidence>
<evidence type="ECO:0000259" key="7">
    <source>
        <dbReference type="Pfam" id="PF01432"/>
    </source>
</evidence>
<dbReference type="NCBIfam" id="TIGR02289">
    <property type="entry name" value="M3_not_pepF"/>
    <property type="match status" value="1"/>
</dbReference>
<proteinExistence type="inferred from homology"/>
<gene>
    <name evidence="8" type="ORF">ENV54_13285</name>
</gene>
<accession>A0A7C4EYY2</accession>
<dbReference type="GO" id="GO:0004222">
    <property type="term" value="F:metalloendopeptidase activity"/>
    <property type="evidence" value="ECO:0007669"/>
    <property type="project" value="InterPro"/>
</dbReference>
<protein>
    <submittedName>
        <fullName evidence="8">M3 family oligoendopeptidase</fullName>
    </submittedName>
</protein>
<dbReference type="InterPro" id="IPR045090">
    <property type="entry name" value="Pept_M3A_M3B"/>
</dbReference>
<dbReference type="EMBL" id="DTGT01000433">
    <property type="protein sequence ID" value="HGH62257.1"/>
    <property type="molecule type" value="Genomic_DNA"/>
</dbReference>
<dbReference type="CDD" id="cd09606">
    <property type="entry name" value="M3B_PepF"/>
    <property type="match status" value="1"/>
</dbReference>
<dbReference type="GO" id="GO:0006508">
    <property type="term" value="P:proteolysis"/>
    <property type="evidence" value="ECO:0007669"/>
    <property type="project" value="UniProtKB-KW"/>
</dbReference>
<dbReference type="Pfam" id="PF01432">
    <property type="entry name" value="Peptidase_M3"/>
    <property type="match status" value="1"/>
</dbReference>
<keyword evidence="2 6" id="KW-0479">Metal-binding</keyword>
<evidence type="ECO:0000256" key="1">
    <source>
        <dbReference type="ARBA" id="ARBA00022670"/>
    </source>
</evidence>
<dbReference type="Gene3D" id="1.10.1370.30">
    <property type="match status" value="1"/>
</dbReference>
<dbReference type="SUPFAM" id="SSF55486">
    <property type="entry name" value="Metalloproteases ('zincins'), catalytic domain"/>
    <property type="match status" value="1"/>
</dbReference>
<comment type="cofactor">
    <cofactor evidence="6">
        <name>Zn(2+)</name>
        <dbReference type="ChEBI" id="CHEBI:29105"/>
    </cofactor>
    <text evidence="6">Binds 1 zinc ion.</text>
</comment>